<evidence type="ECO:0000256" key="2">
    <source>
        <dbReference type="ARBA" id="ARBA00004613"/>
    </source>
</evidence>
<dbReference type="InterPro" id="IPR005152">
    <property type="entry name" value="Lipase_secreted"/>
</dbReference>
<reference evidence="9 10" key="1">
    <citation type="journal article" date="2018" name="Mol. Biol. Evol.">
        <title>Broad Genomic Sampling Reveals a Smut Pathogenic Ancestry of the Fungal Clade Ustilaginomycotina.</title>
        <authorList>
            <person name="Kijpornyongpan T."/>
            <person name="Mondo S.J."/>
            <person name="Barry K."/>
            <person name="Sandor L."/>
            <person name="Lee J."/>
            <person name="Lipzen A."/>
            <person name="Pangilinan J."/>
            <person name="LaButti K."/>
            <person name="Hainaut M."/>
            <person name="Henrissat B."/>
            <person name="Grigoriev I.V."/>
            <person name="Spatafora J.W."/>
            <person name="Aime M.C."/>
        </authorList>
    </citation>
    <scope>NUCLEOTIDE SEQUENCE [LARGE SCALE GENOMIC DNA]</scope>
    <source>
        <strain evidence="9 10">MCA 5214</strain>
    </source>
</reference>
<organism evidence="9 10">
    <name type="scientific">Jaminaea rosea</name>
    <dbReference type="NCBI Taxonomy" id="1569628"/>
    <lineage>
        <taxon>Eukaryota</taxon>
        <taxon>Fungi</taxon>
        <taxon>Dikarya</taxon>
        <taxon>Basidiomycota</taxon>
        <taxon>Ustilaginomycotina</taxon>
        <taxon>Exobasidiomycetes</taxon>
        <taxon>Microstromatales</taxon>
        <taxon>Microstromatales incertae sedis</taxon>
        <taxon>Jaminaea</taxon>
    </lineage>
</organism>
<dbReference type="GO" id="GO:0004806">
    <property type="term" value="F:triacylglycerol lipase activity"/>
    <property type="evidence" value="ECO:0007669"/>
    <property type="project" value="UniProtKB-EC"/>
</dbReference>
<dbReference type="EC" id="3.1.1.3" evidence="3"/>
<accession>A0A316USE0</accession>
<evidence type="ECO:0000256" key="7">
    <source>
        <dbReference type="ARBA" id="ARBA00023098"/>
    </source>
</evidence>
<keyword evidence="10" id="KW-1185">Reference proteome</keyword>
<dbReference type="OrthoDB" id="2373480at2759"/>
<dbReference type="GO" id="GO:0005576">
    <property type="term" value="C:extracellular region"/>
    <property type="evidence" value="ECO:0007669"/>
    <property type="project" value="UniProtKB-SubCell"/>
</dbReference>
<dbReference type="RefSeq" id="XP_025361853.1">
    <property type="nucleotide sequence ID" value="XM_025504759.1"/>
</dbReference>
<dbReference type="Gene3D" id="1.10.260.130">
    <property type="match status" value="1"/>
</dbReference>
<evidence type="ECO:0000256" key="5">
    <source>
        <dbReference type="ARBA" id="ARBA00022801"/>
    </source>
</evidence>
<evidence type="ECO:0000256" key="4">
    <source>
        <dbReference type="ARBA" id="ARBA00022525"/>
    </source>
</evidence>
<dbReference type="AlphaFoldDB" id="A0A316USE0"/>
<dbReference type="EMBL" id="KZ819669">
    <property type="protein sequence ID" value="PWN27241.1"/>
    <property type="molecule type" value="Genomic_DNA"/>
</dbReference>
<dbReference type="Proteomes" id="UP000245884">
    <property type="component" value="Unassembled WGS sequence"/>
</dbReference>
<evidence type="ECO:0000256" key="6">
    <source>
        <dbReference type="ARBA" id="ARBA00022963"/>
    </source>
</evidence>
<dbReference type="SUPFAM" id="SSF53474">
    <property type="entry name" value="alpha/beta-Hydrolases"/>
    <property type="match status" value="1"/>
</dbReference>
<dbReference type="Pfam" id="PF03583">
    <property type="entry name" value="LIP"/>
    <property type="match status" value="1"/>
</dbReference>
<keyword evidence="6" id="KW-0442">Lipid degradation</keyword>
<dbReference type="GeneID" id="37026582"/>
<dbReference type="InterPro" id="IPR029058">
    <property type="entry name" value="AB_hydrolase_fold"/>
</dbReference>
<name>A0A316USE0_9BASI</name>
<comment type="catalytic activity">
    <reaction evidence="1">
        <text>a triacylglycerol + H2O = a diacylglycerol + a fatty acid + H(+)</text>
        <dbReference type="Rhea" id="RHEA:12044"/>
        <dbReference type="ChEBI" id="CHEBI:15377"/>
        <dbReference type="ChEBI" id="CHEBI:15378"/>
        <dbReference type="ChEBI" id="CHEBI:17855"/>
        <dbReference type="ChEBI" id="CHEBI:18035"/>
        <dbReference type="ChEBI" id="CHEBI:28868"/>
        <dbReference type="EC" id="3.1.1.3"/>
    </reaction>
</comment>
<evidence type="ECO:0000256" key="8">
    <source>
        <dbReference type="SAM" id="SignalP"/>
    </source>
</evidence>
<evidence type="ECO:0000313" key="10">
    <source>
        <dbReference type="Proteomes" id="UP000245884"/>
    </source>
</evidence>
<evidence type="ECO:0000256" key="3">
    <source>
        <dbReference type="ARBA" id="ARBA00013279"/>
    </source>
</evidence>
<dbReference type="GO" id="GO:0016042">
    <property type="term" value="P:lipid catabolic process"/>
    <property type="evidence" value="ECO:0007669"/>
    <property type="project" value="UniProtKB-KW"/>
</dbReference>
<dbReference type="PANTHER" id="PTHR34853:SF1">
    <property type="entry name" value="LIPASE 5"/>
    <property type="match status" value="1"/>
</dbReference>
<gene>
    <name evidence="9" type="ORF">BDZ90DRAFT_227444</name>
</gene>
<evidence type="ECO:0000256" key="1">
    <source>
        <dbReference type="ARBA" id="ARBA00001024"/>
    </source>
</evidence>
<evidence type="ECO:0000313" key="9">
    <source>
        <dbReference type="EMBL" id="PWN27241.1"/>
    </source>
</evidence>
<feature type="signal peptide" evidence="8">
    <location>
        <begin position="1"/>
        <end position="18"/>
    </location>
</feature>
<sequence length="464" mass="49336">MLLISCLVYALVAALAAAASNGHRSQSHLGRRLLPQPKQKNGASFAFPTKDPFYRVPADVGKYPLGAILGTRQGNADAFGQFAAEAHQILYLTTDYTGAPDATVATIVIPIAPRPGKPKALAIGSAVGSASIDCSPSFAYANPDKSKNLPLVNIVDSPASTAALFRGWYVVIPDALGSKSSFLNGLTEGRAMLDGIRASRNFAAPLKNADFAMMGYSGGGHTVGWAAQEAASYYPDSPIIGMVTGGMPADTNNTFYTLNGGEYSALGFQGAAAMGHARPDVQAVFDQHITHAGRANFTKMLSGEWCLIQSSRNLSGVPVQTAFTGGDIFQNPVVAKHMEEEKLGKRVNRISSIYYHARNDQIVPWPQMVHYINQQCEQEGARLQLSWATATGHILSGLRFMPAMLNSLVQVLEQGYKVKTCGIDAQSIPPVPEGGPGLTDLIGHGAANSIAYWRAQAKNGLFPL</sequence>
<proteinExistence type="predicted"/>
<keyword evidence="4" id="KW-0964">Secreted</keyword>
<feature type="chain" id="PRO_5016247884" description="triacylglycerol lipase" evidence="8">
    <location>
        <begin position="19"/>
        <end position="464"/>
    </location>
</feature>
<keyword evidence="5" id="KW-0378">Hydrolase</keyword>
<keyword evidence="7" id="KW-0443">Lipid metabolism</keyword>
<keyword evidence="8" id="KW-0732">Signal</keyword>
<dbReference type="Gene3D" id="3.40.50.1820">
    <property type="entry name" value="alpha/beta hydrolase"/>
    <property type="match status" value="1"/>
</dbReference>
<protein>
    <recommendedName>
        <fullName evidence="3">triacylglycerol lipase</fullName>
        <ecNumber evidence="3">3.1.1.3</ecNumber>
    </recommendedName>
</protein>
<comment type="subcellular location">
    <subcellularLocation>
        <location evidence="2">Secreted</location>
    </subcellularLocation>
</comment>
<dbReference type="PANTHER" id="PTHR34853">
    <property type="match status" value="1"/>
</dbReference>